<dbReference type="Proteomes" id="UP000270471">
    <property type="component" value="Unassembled WGS sequence"/>
</dbReference>
<comment type="caution">
    <text evidence="2">The sequence shown here is derived from an EMBL/GenBank/DDBJ whole genome shotgun (WGS) entry which is preliminary data.</text>
</comment>
<evidence type="ECO:0000313" key="3">
    <source>
        <dbReference type="Proteomes" id="UP000270471"/>
    </source>
</evidence>
<accession>A0A3M0IBN3</accession>
<proteinExistence type="predicted"/>
<feature type="region of interest" description="Disordered" evidence="1">
    <location>
        <begin position="20"/>
        <end position="50"/>
    </location>
</feature>
<evidence type="ECO:0000313" key="2">
    <source>
        <dbReference type="EMBL" id="RMB85778.1"/>
    </source>
</evidence>
<dbReference type="RefSeq" id="WP_398655867.1">
    <property type="nucleotide sequence ID" value="NZ_PENI01000006.1"/>
</dbReference>
<evidence type="ECO:0008006" key="4">
    <source>
        <dbReference type="Google" id="ProtNLM"/>
    </source>
</evidence>
<reference evidence="2 3" key="1">
    <citation type="submission" date="2017-11" db="EMBL/GenBank/DDBJ databases">
        <title>Draft genome of actinobacteria isolated from guarana (Paullinia cupana (Mart.) Ducke.</title>
        <authorList>
            <person name="Siqueira K.A."/>
            <person name="Liotti R.G."/>
            <person name="Mendes T.A.O."/>
            <person name="Soares M.A."/>
        </authorList>
    </citation>
    <scope>NUCLEOTIDE SEQUENCE [LARGE SCALE GENOMIC DNA]</scope>
    <source>
        <strain evidence="2 3">193</strain>
    </source>
</reference>
<gene>
    <name evidence="2" type="ORF">CTZ28_12615</name>
</gene>
<keyword evidence="3" id="KW-1185">Reference proteome</keyword>
<evidence type="ECO:0000256" key="1">
    <source>
        <dbReference type="SAM" id="MobiDB-lite"/>
    </source>
</evidence>
<sequence>MSPGEFWGLTPHLLLTLAEQHQAAHQTGGRREPEPADGTSLLGLAAMRRS</sequence>
<name>A0A3M0IBN3_9ACTN</name>
<protein>
    <recommendedName>
        <fullName evidence="4">Phage tail assembly chaperone</fullName>
    </recommendedName>
</protein>
<dbReference type="AlphaFoldDB" id="A0A3M0IBN3"/>
<organism evidence="2 3">
    <name type="scientific">Streptomyces shenzhenensis</name>
    <dbReference type="NCBI Taxonomy" id="943815"/>
    <lineage>
        <taxon>Bacteria</taxon>
        <taxon>Bacillati</taxon>
        <taxon>Actinomycetota</taxon>
        <taxon>Actinomycetes</taxon>
        <taxon>Kitasatosporales</taxon>
        <taxon>Streptomycetaceae</taxon>
        <taxon>Streptomyces</taxon>
    </lineage>
</organism>
<dbReference type="EMBL" id="PENI01000006">
    <property type="protein sequence ID" value="RMB85778.1"/>
    <property type="molecule type" value="Genomic_DNA"/>
</dbReference>